<reference evidence="1 2" key="1">
    <citation type="submission" date="2014-12" db="EMBL/GenBank/DDBJ databases">
        <title>The genome sequence of Methanohalophilus portucalensis strain FDF1.</title>
        <authorList>
            <person name="Lai M.-C."/>
            <person name="Lai S.-J."/>
        </authorList>
    </citation>
    <scope>NUCLEOTIDE SEQUENCE [LARGE SCALE GENOMIC DNA]</scope>
    <source>
        <strain evidence="1 2">FDF-1</strain>
    </source>
</reference>
<dbReference type="AlphaFoldDB" id="A0A1L9C6W7"/>
<evidence type="ECO:0000313" key="1">
    <source>
        <dbReference type="EMBL" id="OJH50227.1"/>
    </source>
</evidence>
<name>A0A1L9C6W7_9EURY</name>
<proteinExistence type="predicted"/>
<evidence type="ECO:0000313" key="2">
    <source>
        <dbReference type="Proteomes" id="UP000185713"/>
    </source>
</evidence>
<dbReference type="EMBL" id="JWTK01000001">
    <property type="protein sequence ID" value="OJH50227.1"/>
    <property type="molecule type" value="Genomic_DNA"/>
</dbReference>
<sequence length="38" mass="4130">MGHHFTVGSPTSMTLPSLTTIRVFPNNSITCGIFYTSL</sequence>
<comment type="caution">
    <text evidence="1">The sequence shown here is derived from an EMBL/GenBank/DDBJ whole genome shotgun (WGS) entry which is preliminary data.</text>
</comment>
<organism evidence="1 2">
    <name type="scientific">Methanohalophilus portucalensis FDF-1</name>
    <dbReference type="NCBI Taxonomy" id="523843"/>
    <lineage>
        <taxon>Archaea</taxon>
        <taxon>Methanobacteriati</taxon>
        <taxon>Methanobacteriota</taxon>
        <taxon>Stenosarchaea group</taxon>
        <taxon>Methanomicrobia</taxon>
        <taxon>Methanosarcinales</taxon>
        <taxon>Methanosarcinaceae</taxon>
        <taxon>Methanohalophilus</taxon>
    </lineage>
</organism>
<protein>
    <submittedName>
        <fullName evidence="1">Uncharacterized protein</fullName>
    </submittedName>
</protein>
<accession>A0A1L9C6W7</accession>
<dbReference type="Proteomes" id="UP000185713">
    <property type="component" value="Unassembled WGS sequence"/>
</dbReference>
<gene>
    <name evidence="1" type="ORF">MPF_0015</name>
</gene>